<dbReference type="Pfam" id="PF03073">
    <property type="entry name" value="TspO_MBR"/>
    <property type="match status" value="1"/>
</dbReference>
<dbReference type="OrthoDB" id="5189031at2"/>
<comment type="similarity">
    <text evidence="2">Belongs to the TspO/BZRP family.</text>
</comment>
<organism evidence="7 8">
    <name type="scientific">Paenibacillus xylanivorans</name>
    <dbReference type="NCBI Taxonomy" id="1705561"/>
    <lineage>
        <taxon>Bacteria</taxon>
        <taxon>Bacillati</taxon>
        <taxon>Bacillota</taxon>
        <taxon>Bacilli</taxon>
        <taxon>Bacillales</taxon>
        <taxon>Paenibacillaceae</taxon>
        <taxon>Paenibacillus</taxon>
    </lineage>
</organism>
<evidence type="ECO:0000256" key="3">
    <source>
        <dbReference type="ARBA" id="ARBA00022692"/>
    </source>
</evidence>
<evidence type="ECO:0000256" key="2">
    <source>
        <dbReference type="ARBA" id="ARBA00007524"/>
    </source>
</evidence>
<evidence type="ECO:0008006" key="9">
    <source>
        <dbReference type="Google" id="ProtNLM"/>
    </source>
</evidence>
<name>A0A0M9BRE7_9BACL</name>
<proteinExistence type="inferred from homology"/>
<feature type="transmembrane region" description="Helical" evidence="6">
    <location>
        <begin position="178"/>
        <end position="195"/>
    </location>
</feature>
<feature type="transmembrane region" description="Helical" evidence="6">
    <location>
        <begin position="12"/>
        <end position="31"/>
    </location>
</feature>
<feature type="transmembrane region" description="Helical" evidence="6">
    <location>
        <begin position="51"/>
        <end position="72"/>
    </location>
</feature>
<dbReference type="Proteomes" id="UP000037688">
    <property type="component" value="Unassembled WGS sequence"/>
</dbReference>
<keyword evidence="5 6" id="KW-0472">Membrane</keyword>
<keyword evidence="3 6" id="KW-0812">Transmembrane</keyword>
<dbReference type="InterPro" id="IPR038330">
    <property type="entry name" value="TspO/MBR-related_sf"/>
</dbReference>
<dbReference type="PATRIC" id="fig|1705561.3.peg.699"/>
<evidence type="ECO:0000313" key="8">
    <source>
        <dbReference type="Proteomes" id="UP000037688"/>
    </source>
</evidence>
<dbReference type="AlphaFoldDB" id="A0A0M9BRE7"/>
<reference evidence="7 8" key="1">
    <citation type="submission" date="2015-08" db="EMBL/GenBank/DDBJ databases">
        <title>Draft genome sequence of cellulolytic and xylanolytic Paenibacillus sp. A59, isolated from a decaying forest soil from Patagonia, Argentina.</title>
        <authorList>
            <person name="Ghio S."/>
            <person name="Caceres A.M."/>
            <person name="Talia P."/>
            <person name="Grasso D."/>
            <person name="Campos E."/>
        </authorList>
    </citation>
    <scope>NUCLEOTIDE SEQUENCE [LARGE SCALE GENOMIC DNA]</scope>
    <source>
        <strain evidence="7 8">A59</strain>
    </source>
</reference>
<dbReference type="GO" id="GO:0016020">
    <property type="term" value="C:membrane"/>
    <property type="evidence" value="ECO:0007669"/>
    <property type="project" value="UniProtKB-SubCell"/>
</dbReference>
<dbReference type="Gene3D" id="1.20.1260.100">
    <property type="entry name" value="TspO/MBR protein"/>
    <property type="match status" value="1"/>
</dbReference>
<accession>A0A0M9BRE7</accession>
<evidence type="ECO:0000256" key="1">
    <source>
        <dbReference type="ARBA" id="ARBA00004141"/>
    </source>
</evidence>
<dbReference type="InterPro" id="IPR004307">
    <property type="entry name" value="TspO_MBR"/>
</dbReference>
<feature type="transmembrane region" description="Helical" evidence="6">
    <location>
        <begin position="146"/>
        <end position="166"/>
    </location>
</feature>
<dbReference type="EMBL" id="LITU01000036">
    <property type="protein sequence ID" value="KOY17620.1"/>
    <property type="molecule type" value="Genomic_DNA"/>
</dbReference>
<feature type="transmembrane region" description="Helical" evidence="6">
    <location>
        <begin position="84"/>
        <end position="101"/>
    </location>
</feature>
<comment type="caution">
    <text evidence="7">The sequence shown here is derived from an EMBL/GenBank/DDBJ whole genome shotgun (WGS) entry which is preliminary data.</text>
</comment>
<comment type="subcellular location">
    <subcellularLocation>
        <location evidence="1">Membrane</location>
        <topology evidence="1">Multi-pass membrane protein</topology>
    </subcellularLocation>
</comment>
<feature type="transmembrane region" description="Helical" evidence="6">
    <location>
        <begin position="107"/>
        <end position="126"/>
    </location>
</feature>
<gene>
    <name evidence="7" type="ORF">AMS66_05045</name>
</gene>
<feature type="transmembrane region" description="Helical" evidence="6">
    <location>
        <begin position="225"/>
        <end position="245"/>
    </location>
</feature>
<dbReference type="PANTHER" id="PTHR33802:SF1">
    <property type="entry name" value="XK-RELATED PROTEIN"/>
    <property type="match status" value="1"/>
</dbReference>
<dbReference type="PANTHER" id="PTHR33802">
    <property type="entry name" value="SI:CH211-161H7.5-RELATED"/>
    <property type="match status" value="1"/>
</dbReference>
<dbReference type="RefSeq" id="WP_053779747.1">
    <property type="nucleotide sequence ID" value="NZ_LITU01000036.1"/>
</dbReference>
<evidence type="ECO:0000313" key="7">
    <source>
        <dbReference type="EMBL" id="KOY17620.1"/>
    </source>
</evidence>
<evidence type="ECO:0000256" key="5">
    <source>
        <dbReference type="ARBA" id="ARBA00023136"/>
    </source>
</evidence>
<sequence>MSRNNPYKWLNAIGFIAVIVVNYLSNALPIGGRTNKEVSDMYPVLLTPAGYAFSIWGLIYLLLAGFVIYQFVPSSWKRDSITRLGYWFLASCAFNVAWIFAFQNLKIGLALVVIVLLLLSLIMLYVKTRAITLPTTAEIWLVKLPISIYLGWVSVATIINAAVLLYKIGWDGFGLSEPTWTIIMLIVGLVLAVLVSFPYRDSVYPLVFTWAYIAIALKQKDVTSVYYTAIIIAIVLAIYAVWLFFARNQDRD</sequence>
<protein>
    <recommendedName>
        <fullName evidence="9">Tryptophan-rich sensory protein</fullName>
    </recommendedName>
</protein>
<evidence type="ECO:0000256" key="6">
    <source>
        <dbReference type="SAM" id="Phobius"/>
    </source>
</evidence>
<evidence type="ECO:0000256" key="4">
    <source>
        <dbReference type="ARBA" id="ARBA00022989"/>
    </source>
</evidence>
<keyword evidence="4 6" id="KW-1133">Transmembrane helix</keyword>
<keyword evidence="8" id="KW-1185">Reference proteome</keyword>